<gene>
    <name evidence="8" type="ORF">BU072_11485</name>
</gene>
<dbReference type="PROSITE" id="PS51372">
    <property type="entry name" value="PRD_2"/>
    <property type="match status" value="2"/>
</dbReference>
<dbReference type="InterPro" id="IPR050661">
    <property type="entry name" value="BglG_antiterminators"/>
</dbReference>
<evidence type="ECO:0000313" key="9">
    <source>
        <dbReference type="Proteomes" id="UP000241209"/>
    </source>
</evidence>
<reference evidence="8 9" key="1">
    <citation type="journal article" date="2016" name="Front. Microbiol.">
        <title>Comprehensive Phylogenetic Analysis of Bovine Non-aureus Staphylococci Species Based on Whole-Genome Sequencing.</title>
        <authorList>
            <person name="Naushad S."/>
            <person name="Barkema H.W."/>
            <person name="Luby C."/>
            <person name="Condas L.A."/>
            <person name="Nobrega D.B."/>
            <person name="Carson D.A."/>
            <person name="De Buck J."/>
        </authorList>
    </citation>
    <scope>NUCLEOTIDE SEQUENCE [LARGE SCALE GENOMIC DNA]</scope>
    <source>
        <strain evidence="8 9">SNUC 2204</strain>
    </source>
</reference>
<organism evidence="8 9">
    <name type="scientific">Mammaliicoccus vitulinus</name>
    <dbReference type="NCBI Taxonomy" id="71237"/>
    <lineage>
        <taxon>Bacteria</taxon>
        <taxon>Bacillati</taxon>
        <taxon>Bacillota</taxon>
        <taxon>Bacilli</taxon>
        <taxon>Bacillales</taxon>
        <taxon>Staphylococcaceae</taxon>
        <taxon>Mammaliicoccus</taxon>
    </lineage>
</organism>
<dbReference type="InterPro" id="IPR036634">
    <property type="entry name" value="PRD_sf"/>
</dbReference>
<keyword evidence="5" id="KW-0804">Transcription</keyword>
<dbReference type="CDD" id="cd05568">
    <property type="entry name" value="PTS_IIB_bgl_like"/>
    <property type="match status" value="1"/>
</dbReference>
<dbReference type="Pfam" id="PF05043">
    <property type="entry name" value="Mga"/>
    <property type="match status" value="1"/>
</dbReference>
<dbReference type="InterPro" id="IPR036095">
    <property type="entry name" value="PTS_EIIB-like_sf"/>
</dbReference>
<dbReference type="Pfam" id="PF00874">
    <property type="entry name" value="PRD"/>
    <property type="match status" value="1"/>
</dbReference>
<dbReference type="SUPFAM" id="SSF52794">
    <property type="entry name" value="PTS system IIB component-like"/>
    <property type="match status" value="1"/>
</dbReference>
<dbReference type="GO" id="GO:0008982">
    <property type="term" value="F:protein-N(PI)-phosphohistidine-sugar phosphotransferase activity"/>
    <property type="evidence" value="ECO:0007669"/>
    <property type="project" value="InterPro"/>
</dbReference>
<dbReference type="Proteomes" id="UP000241209">
    <property type="component" value="Unassembled WGS sequence"/>
</dbReference>
<evidence type="ECO:0000256" key="4">
    <source>
        <dbReference type="ARBA" id="ARBA00023159"/>
    </source>
</evidence>
<dbReference type="EMBL" id="PZFK01000028">
    <property type="protein sequence ID" value="PTI28468.1"/>
    <property type="molecule type" value="Genomic_DNA"/>
</dbReference>
<dbReference type="AlphaFoldDB" id="A0A2T4PR38"/>
<keyword evidence="2" id="KW-0677">Repeat</keyword>
<dbReference type="InterPro" id="IPR036388">
    <property type="entry name" value="WH-like_DNA-bd_sf"/>
</dbReference>
<dbReference type="Gene3D" id="3.40.50.2300">
    <property type="match status" value="1"/>
</dbReference>
<evidence type="ECO:0000256" key="1">
    <source>
        <dbReference type="ARBA" id="ARBA00022679"/>
    </source>
</evidence>
<name>A0A2T4PR38_9STAP</name>
<proteinExistence type="predicted"/>
<dbReference type="RefSeq" id="WP_107557262.1">
    <property type="nucleotide sequence ID" value="NZ_PZFG01000038.1"/>
</dbReference>
<dbReference type="GO" id="GO:0006355">
    <property type="term" value="P:regulation of DNA-templated transcription"/>
    <property type="evidence" value="ECO:0007669"/>
    <property type="project" value="InterPro"/>
</dbReference>
<keyword evidence="4" id="KW-0010">Activator</keyword>
<dbReference type="GO" id="GO:0009401">
    <property type="term" value="P:phosphoenolpyruvate-dependent sugar phosphotransferase system"/>
    <property type="evidence" value="ECO:0007669"/>
    <property type="project" value="InterPro"/>
</dbReference>
<keyword evidence="1" id="KW-0808">Transferase</keyword>
<protein>
    <submittedName>
        <fullName evidence="8">Transcription antiterminator BglG</fullName>
    </submittedName>
</protein>
<dbReference type="PROSITE" id="PS51099">
    <property type="entry name" value="PTS_EIIB_TYPE_2"/>
    <property type="match status" value="1"/>
</dbReference>
<evidence type="ECO:0000259" key="6">
    <source>
        <dbReference type="PROSITE" id="PS51099"/>
    </source>
</evidence>
<sequence length="490" mass="58133">MLFSSKEEQLINHLNFYDFIASNEVSNKLLVSSKTIYRLVKKINEVTQEQYGEKMIESETGKGYKINKFYIDKNIYSIVTIKEENFLLEIMMSLLFQHPKKLKKNHIFNDSYFSESTEERRIKSIIEYLNDFNISVYNMHNSLYIKGEEVDIRRAINSILLAINKNQVLDGMSLDINISDKHFLDNQIILIEEKLNVNLYYPYDVSIFTHLYMVLKRYREGRVNQLNNQESLDEEEKNKMNRNQKIKGTADILSRNLSKHLCNDLHELESFFIFQNLYSLNIEKKEYMKKDKYNASKITIEFISRFFDINKKDVNKKEKLYQDLYNHILPMIGRLRIGIKLENNMLKELILEYQETFIKILKISDEINKSLNEYEAIDEAEVGYISLYFEKYKLEKEHRKKVLLVCSTGIGTSELLQIRLKNSFPNLKIISTMSHRQMQKNSEFIEEEVDIIFSTIRVDNKHFQKPVICISPVLSDKDIDLIDYSLKELS</sequence>
<evidence type="ECO:0000256" key="5">
    <source>
        <dbReference type="ARBA" id="ARBA00023163"/>
    </source>
</evidence>
<evidence type="ECO:0000259" key="7">
    <source>
        <dbReference type="PROSITE" id="PS51372"/>
    </source>
</evidence>
<accession>A0A2T4PR38</accession>
<dbReference type="OrthoDB" id="3239954at2"/>
<dbReference type="Gene3D" id="1.10.1790.10">
    <property type="entry name" value="PRD domain"/>
    <property type="match status" value="1"/>
</dbReference>
<feature type="domain" description="PRD" evidence="7">
    <location>
        <begin position="175"/>
        <end position="287"/>
    </location>
</feature>
<dbReference type="InterPro" id="IPR007737">
    <property type="entry name" value="Mga_HTH"/>
</dbReference>
<dbReference type="Gene3D" id="1.10.10.10">
    <property type="entry name" value="Winged helix-like DNA-binding domain superfamily/Winged helix DNA-binding domain"/>
    <property type="match status" value="1"/>
</dbReference>
<dbReference type="PANTHER" id="PTHR30185:SF18">
    <property type="entry name" value="TRANSCRIPTIONAL REGULATOR MTLR"/>
    <property type="match status" value="1"/>
</dbReference>
<evidence type="ECO:0000313" key="8">
    <source>
        <dbReference type="EMBL" id="PTI28468.1"/>
    </source>
</evidence>
<feature type="domain" description="PTS EIIB type-2" evidence="6">
    <location>
        <begin position="400"/>
        <end position="490"/>
    </location>
</feature>
<dbReference type="InterPro" id="IPR013011">
    <property type="entry name" value="PTS_EIIB_2"/>
</dbReference>
<evidence type="ECO:0000256" key="2">
    <source>
        <dbReference type="ARBA" id="ARBA00022737"/>
    </source>
</evidence>
<dbReference type="PANTHER" id="PTHR30185">
    <property type="entry name" value="CRYPTIC BETA-GLUCOSIDE BGL OPERON ANTITERMINATOR"/>
    <property type="match status" value="1"/>
</dbReference>
<comment type="caution">
    <text evidence="8">The sequence shown here is derived from an EMBL/GenBank/DDBJ whole genome shotgun (WGS) entry which is preliminary data.</text>
</comment>
<feature type="domain" description="PRD" evidence="7">
    <location>
        <begin position="290"/>
        <end position="399"/>
    </location>
</feature>
<evidence type="ECO:0000256" key="3">
    <source>
        <dbReference type="ARBA" id="ARBA00023015"/>
    </source>
</evidence>
<dbReference type="InterPro" id="IPR003501">
    <property type="entry name" value="PTS_EIIB_2/3"/>
</dbReference>
<dbReference type="SUPFAM" id="SSF63520">
    <property type="entry name" value="PTS-regulatory domain, PRD"/>
    <property type="match status" value="1"/>
</dbReference>
<keyword evidence="3" id="KW-0805">Transcription regulation</keyword>
<dbReference type="InterPro" id="IPR011608">
    <property type="entry name" value="PRD"/>
</dbReference>
<dbReference type="Pfam" id="PF02302">
    <property type="entry name" value="PTS_IIB"/>
    <property type="match status" value="1"/>
</dbReference>